<evidence type="ECO:0000313" key="1">
    <source>
        <dbReference type="EMBL" id="GCE95914.1"/>
    </source>
</evidence>
<accession>A0A5M3T8U4</accession>
<evidence type="ECO:0000313" key="2">
    <source>
        <dbReference type="Proteomes" id="UP000326169"/>
    </source>
</evidence>
<dbReference type="Proteomes" id="UP000326169">
    <property type="component" value="Unassembled WGS sequence"/>
</dbReference>
<reference evidence="1 2" key="1">
    <citation type="journal article" date="2019" name="J Genomics">
        <title>The Draft Genome of a Hydrogen-producing Cyanobacterium, Arthrospira platensis NIES-46.</title>
        <authorList>
            <person name="Suzuki S."/>
            <person name="Yamaguchi H."/>
            <person name="Kawachi M."/>
        </authorList>
    </citation>
    <scope>NUCLEOTIDE SEQUENCE [LARGE SCALE GENOMIC DNA]</scope>
    <source>
        <strain evidence="1 2">NIES-46</strain>
    </source>
</reference>
<name>A0A5M3T8U4_LIMPL</name>
<dbReference type="EMBL" id="BIMW01000153">
    <property type="protein sequence ID" value="GCE95914.1"/>
    <property type="molecule type" value="Genomic_DNA"/>
</dbReference>
<dbReference type="InterPro" id="IPR013321">
    <property type="entry name" value="Arc_rbn_hlx_hlx"/>
</dbReference>
<comment type="caution">
    <text evidence="1">The sequence shown here is derived from an EMBL/GenBank/DDBJ whole genome shotgun (WGS) entry which is preliminary data.</text>
</comment>
<sequence length="116" mass="12777">MQSKQKVTLYIPPQLHRQLKIKAAVESEPMSALAEKALVFYLTHPEIVDELEGLRGHSHKVYACPECASSVVIDQGELVSLKNQPTVLSDEEISVTQVREVGPTTAHTGEEELVPC</sequence>
<dbReference type="RefSeq" id="WP_014276565.1">
    <property type="nucleotide sequence ID" value="NZ_BIMW01000153.1"/>
</dbReference>
<gene>
    <name evidence="1" type="ORF">NIES46_39800</name>
</gene>
<protein>
    <submittedName>
        <fullName evidence="1">Uncharacterized protein</fullName>
    </submittedName>
</protein>
<dbReference type="GeneID" id="301684753"/>
<organism evidence="1 2">
    <name type="scientific">Limnospira platensis NIES-46</name>
    <dbReference type="NCBI Taxonomy" id="1236695"/>
    <lineage>
        <taxon>Bacteria</taxon>
        <taxon>Bacillati</taxon>
        <taxon>Cyanobacteriota</taxon>
        <taxon>Cyanophyceae</taxon>
        <taxon>Oscillatoriophycideae</taxon>
        <taxon>Oscillatoriales</taxon>
        <taxon>Sirenicapillariaceae</taxon>
        <taxon>Limnospira</taxon>
    </lineage>
</organism>
<keyword evidence="2" id="KW-1185">Reference proteome</keyword>
<dbReference type="Gene3D" id="1.10.1220.10">
    <property type="entry name" value="Met repressor-like"/>
    <property type="match status" value="1"/>
</dbReference>
<proteinExistence type="predicted"/>